<reference evidence="4" key="1">
    <citation type="submission" date="2019-08" db="EMBL/GenBank/DDBJ databases">
        <authorList>
            <person name="Kucharzyk K."/>
            <person name="Murdoch R.W."/>
            <person name="Higgins S."/>
            <person name="Loffler F."/>
        </authorList>
    </citation>
    <scope>NUCLEOTIDE SEQUENCE</scope>
</reference>
<evidence type="ECO:0000256" key="2">
    <source>
        <dbReference type="ARBA" id="ARBA00023172"/>
    </source>
</evidence>
<dbReference type="EMBL" id="VSSQ01065435">
    <property type="protein sequence ID" value="MPN18154.1"/>
    <property type="molecule type" value="Genomic_DNA"/>
</dbReference>
<name>A0A645G1Z1_9ZZZZ</name>
<dbReference type="SUPFAM" id="SSF53041">
    <property type="entry name" value="Resolvase-like"/>
    <property type="match status" value="1"/>
</dbReference>
<sequence>MDKASGRTVKGRDAYQQMLKDAKAHRFNAIMAYKLDRLHRNLMEAVGFVDNLRLIGVDLILTSEAIDTSNAMGRAMMQITAVFAELESAKTSERVVIGMERARAEGKVCNRPTKELTPYQIQKAKAILRDDPDISQRALASQFDGISRMTLINGLRKAGVL</sequence>
<dbReference type="AlphaFoldDB" id="A0A645G1Z1"/>
<dbReference type="PANTHER" id="PTHR30461:SF2">
    <property type="entry name" value="SERINE RECOMBINASE PINE-RELATED"/>
    <property type="match status" value="1"/>
</dbReference>
<evidence type="ECO:0000259" key="3">
    <source>
        <dbReference type="PROSITE" id="PS51736"/>
    </source>
</evidence>
<evidence type="ECO:0000313" key="4">
    <source>
        <dbReference type="EMBL" id="MPN18154.1"/>
    </source>
</evidence>
<dbReference type="GO" id="GO:0003677">
    <property type="term" value="F:DNA binding"/>
    <property type="evidence" value="ECO:0007669"/>
    <property type="project" value="UniProtKB-KW"/>
</dbReference>
<dbReference type="PROSITE" id="PS51736">
    <property type="entry name" value="RECOMBINASES_3"/>
    <property type="match status" value="1"/>
</dbReference>
<feature type="domain" description="Resolvase/invertase-type recombinase catalytic" evidence="3">
    <location>
        <begin position="1"/>
        <end position="106"/>
    </location>
</feature>
<dbReference type="SMART" id="SM00857">
    <property type="entry name" value="Resolvase"/>
    <property type="match status" value="1"/>
</dbReference>
<accession>A0A645G1Z1</accession>
<proteinExistence type="predicted"/>
<dbReference type="InterPro" id="IPR006119">
    <property type="entry name" value="Resolv_N"/>
</dbReference>
<dbReference type="Gene3D" id="3.40.50.1390">
    <property type="entry name" value="Resolvase, N-terminal catalytic domain"/>
    <property type="match status" value="1"/>
</dbReference>
<dbReference type="InterPro" id="IPR050639">
    <property type="entry name" value="SSR_resolvase"/>
</dbReference>
<dbReference type="CDD" id="cd03768">
    <property type="entry name" value="SR_ResInv"/>
    <property type="match status" value="1"/>
</dbReference>
<dbReference type="PANTHER" id="PTHR30461">
    <property type="entry name" value="DNA-INVERTASE FROM LAMBDOID PROPHAGE"/>
    <property type="match status" value="1"/>
</dbReference>
<gene>
    <name evidence="4" type="ORF">SDC9_165512</name>
</gene>
<dbReference type="Pfam" id="PF00239">
    <property type="entry name" value="Resolvase"/>
    <property type="match status" value="1"/>
</dbReference>
<evidence type="ECO:0000256" key="1">
    <source>
        <dbReference type="ARBA" id="ARBA00023125"/>
    </source>
</evidence>
<organism evidence="4">
    <name type="scientific">bioreactor metagenome</name>
    <dbReference type="NCBI Taxonomy" id="1076179"/>
    <lineage>
        <taxon>unclassified sequences</taxon>
        <taxon>metagenomes</taxon>
        <taxon>ecological metagenomes</taxon>
    </lineage>
</organism>
<keyword evidence="2" id="KW-0233">DNA recombination</keyword>
<keyword evidence="1" id="KW-0238">DNA-binding</keyword>
<protein>
    <recommendedName>
        <fullName evidence="3">Resolvase/invertase-type recombinase catalytic domain-containing protein</fullName>
    </recommendedName>
</protein>
<dbReference type="GO" id="GO:0000150">
    <property type="term" value="F:DNA strand exchange activity"/>
    <property type="evidence" value="ECO:0007669"/>
    <property type="project" value="InterPro"/>
</dbReference>
<comment type="caution">
    <text evidence="4">The sequence shown here is derived from an EMBL/GenBank/DDBJ whole genome shotgun (WGS) entry which is preliminary data.</text>
</comment>
<dbReference type="InterPro" id="IPR036162">
    <property type="entry name" value="Resolvase-like_N_sf"/>
</dbReference>